<sequence>MNSYLLTFFWAVTLFLVGLSVVHFIRTLKARNPEDKMDLVKAIVYISSAVTLGVLLVFKPFDTSVVTKILKYRPQTSDTSTAATLITTTLAGTGVSV</sequence>
<keyword evidence="1" id="KW-0812">Transmembrane</keyword>
<organismHost>
    <name type="scientific">Paramecium bursaria</name>
    <dbReference type="NCBI Taxonomy" id="74790"/>
</organismHost>
<feature type="transmembrane region" description="Helical" evidence="1">
    <location>
        <begin position="39"/>
        <end position="58"/>
    </location>
</feature>
<name>A7J669_PBCVF</name>
<dbReference type="EMBL" id="DQ890022">
    <property type="protein sequence ID" value="ABT15300.1"/>
    <property type="molecule type" value="Genomic_DNA"/>
</dbReference>
<dbReference type="Proteomes" id="UP000204095">
    <property type="component" value="Segment"/>
</dbReference>
<accession>A7J669</accession>
<organism evidence="2 3">
    <name type="scientific">Paramecium bursaria Chlorella virus FR483</name>
    <name type="common">PBCV-FR483</name>
    <dbReference type="NCBI Taxonomy" id="399781"/>
    <lineage>
        <taxon>Viruses</taxon>
        <taxon>Varidnaviria</taxon>
        <taxon>Bamfordvirae</taxon>
        <taxon>Nucleocytoviricota</taxon>
        <taxon>Megaviricetes</taxon>
        <taxon>Algavirales</taxon>
        <taxon>Phycodnaviridae</taxon>
        <taxon>Chlorovirus</taxon>
        <taxon>Chlorovirus conductrix</taxon>
        <taxon>Paramecium bursaria Chlorella virus A1</taxon>
    </lineage>
</organism>
<dbReference type="GeneID" id="5364434"/>
<protein>
    <submittedName>
        <fullName evidence="2">Uncharacterized protein N015L</fullName>
    </submittedName>
</protein>
<feature type="transmembrane region" description="Helical" evidence="1">
    <location>
        <begin position="6"/>
        <end position="27"/>
    </location>
</feature>
<dbReference type="OrthoDB" id="28487at10239"/>
<evidence type="ECO:0000256" key="1">
    <source>
        <dbReference type="SAM" id="Phobius"/>
    </source>
</evidence>
<evidence type="ECO:0000313" key="3">
    <source>
        <dbReference type="Proteomes" id="UP000204095"/>
    </source>
</evidence>
<keyword evidence="1" id="KW-1133">Transmembrane helix</keyword>
<reference evidence="2 3" key="1">
    <citation type="journal article" date="2007" name="Virology">
        <title>Sequence and annotation of the 314-kb MT325 and the 321-kb FR483 viruses that infect Chlorella Pbi.</title>
        <authorList>
            <person name="Fitzgerald L.A."/>
            <person name="Graves M.V."/>
            <person name="Li X."/>
            <person name="Feldblyum T."/>
            <person name="Hartigan J."/>
            <person name="Van Etten J.L."/>
        </authorList>
    </citation>
    <scope>NUCLEOTIDE SEQUENCE [LARGE SCALE GENOMIC DNA]</scope>
    <source>
        <strain evidence="2 3">FR483</strain>
    </source>
</reference>
<keyword evidence="1" id="KW-0472">Membrane</keyword>
<dbReference type="RefSeq" id="YP_001425647.1">
    <property type="nucleotide sequence ID" value="NC_008603.1"/>
</dbReference>
<gene>
    <name evidence="2" type="primary">N015L</name>
    <name evidence="2" type="ORF">FR483_N015L</name>
</gene>
<dbReference type="KEGG" id="vg:5364434"/>
<evidence type="ECO:0000313" key="2">
    <source>
        <dbReference type="EMBL" id="ABT15300.1"/>
    </source>
</evidence>
<proteinExistence type="predicted"/>